<evidence type="ECO:0000313" key="2">
    <source>
        <dbReference type="Proteomes" id="UP000814140"/>
    </source>
</evidence>
<sequence>MQEVIAGDQPHTYTVYLVRRGVFKVTFPLGEGESRITLRLNIINRPRDHPRRVPTTPLPPLLTDAELAAGPSPSSSPVPTSDPDEIPLVMPAALRIATRQSHRSPSRTKDGSASRDGPIPRMFSAGEGYGRRVSKFQGGGGGGGKSQRAPMSPARRRASEEAQATASDTGSNGPGSGESSVDWDGILRGLQAHRDDRTRRYAAILNGEEGASISPSISPSLYTAGALMGFWSPRHSRSPSPGGAHSTVEVNLDLEQLATGIPYTVTTACVSEACDAPTPPPTPSSSTTPSQATSVEYFLAQKTHATPLPRFPGHPGVSVRLEKAPRRWYEGRDLGLGVLLARCNARARRMFWRETSNTGKRSGST</sequence>
<comment type="caution">
    <text evidence="1">The sequence shown here is derived from an EMBL/GenBank/DDBJ whole genome shotgun (WGS) entry which is preliminary data.</text>
</comment>
<dbReference type="EMBL" id="MU277192">
    <property type="protein sequence ID" value="KAI0066766.1"/>
    <property type="molecule type" value="Genomic_DNA"/>
</dbReference>
<name>A0ACB8TE85_9AGAM</name>
<evidence type="ECO:0000313" key="1">
    <source>
        <dbReference type="EMBL" id="KAI0066766.1"/>
    </source>
</evidence>
<reference evidence="1" key="1">
    <citation type="submission" date="2021-03" db="EMBL/GenBank/DDBJ databases">
        <authorList>
            <consortium name="DOE Joint Genome Institute"/>
            <person name="Ahrendt S."/>
            <person name="Looney B.P."/>
            <person name="Miyauchi S."/>
            <person name="Morin E."/>
            <person name="Drula E."/>
            <person name="Courty P.E."/>
            <person name="Chicoki N."/>
            <person name="Fauchery L."/>
            <person name="Kohler A."/>
            <person name="Kuo A."/>
            <person name="Labutti K."/>
            <person name="Pangilinan J."/>
            <person name="Lipzen A."/>
            <person name="Riley R."/>
            <person name="Andreopoulos W."/>
            <person name="He G."/>
            <person name="Johnson J."/>
            <person name="Barry K.W."/>
            <person name="Grigoriev I.V."/>
            <person name="Nagy L."/>
            <person name="Hibbett D."/>
            <person name="Henrissat B."/>
            <person name="Matheny P.B."/>
            <person name="Labbe J."/>
            <person name="Martin F."/>
        </authorList>
    </citation>
    <scope>NUCLEOTIDE SEQUENCE</scope>
    <source>
        <strain evidence="1">HHB10654</strain>
    </source>
</reference>
<protein>
    <submittedName>
        <fullName evidence="1">Uncharacterized protein</fullName>
    </submittedName>
</protein>
<keyword evidence="2" id="KW-1185">Reference proteome</keyword>
<organism evidence="1 2">
    <name type="scientific">Artomyces pyxidatus</name>
    <dbReference type="NCBI Taxonomy" id="48021"/>
    <lineage>
        <taxon>Eukaryota</taxon>
        <taxon>Fungi</taxon>
        <taxon>Dikarya</taxon>
        <taxon>Basidiomycota</taxon>
        <taxon>Agaricomycotina</taxon>
        <taxon>Agaricomycetes</taxon>
        <taxon>Russulales</taxon>
        <taxon>Auriscalpiaceae</taxon>
        <taxon>Artomyces</taxon>
    </lineage>
</organism>
<proteinExistence type="predicted"/>
<gene>
    <name evidence="1" type="ORF">BV25DRAFT_1912794</name>
</gene>
<accession>A0ACB8TE85</accession>
<reference evidence="1" key="2">
    <citation type="journal article" date="2022" name="New Phytol.">
        <title>Evolutionary transition to the ectomycorrhizal habit in the genomes of a hyperdiverse lineage of mushroom-forming fungi.</title>
        <authorList>
            <person name="Looney B."/>
            <person name="Miyauchi S."/>
            <person name="Morin E."/>
            <person name="Drula E."/>
            <person name="Courty P.E."/>
            <person name="Kohler A."/>
            <person name="Kuo A."/>
            <person name="LaButti K."/>
            <person name="Pangilinan J."/>
            <person name="Lipzen A."/>
            <person name="Riley R."/>
            <person name="Andreopoulos W."/>
            <person name="He G."/>
            <person name="Johnson J."/>
            <person name="Nolan M."/>
            <person name="Tritt A."/>
            <person name="Barry K.W."/>
            <person name="Grigoriev I.V."/>
            <person name="Nagy L.G."/>
            <person name="Hibbett D."/>
            <person name="Henrissat B."/>
            <person name="Matheny P.B."/>
            <person name="Labbe J."/>
            <person name="Martin F.M."/>
        </authorList>
    </citation>
    <scope>NUCLEOTIDE SEQUENCE</scope>
    <source>
        <strain evidence="1">HHB10654</strain>
    </source>
</reference>
<dbReference type="Proteomes" id="UP000814140">
    <property type="component" value="Unassembled WGS sequence"/>
</dbReference>